<evidence type="ECO:0000259" key="1">
    <source>
        <dbReference type="PROSITE" id="PS50943"/>
    </source>
</evidence>
<dbReference type="AlphaFoldDB" id="A0A4Q7UNC7"/>
<dbReference type="OrthoDB" id="3576575at2"/>
<dbReference type="RefSeq" id="WP_130407997.1">
    <property type="nucleotide sequence ID" value="NZ_SHKK01000001.1"/>
</dbReference>
<dbReference type="PROSITE" id="PS50943">
    <property type="entry name" value="HTH_CROC1"/>
    <property type="match status" value="1"/>
</dbReference>
<sequence>MANYLRRARLARGWSQARLVHEIEQYGRRRMVTIASTNSLAVYVSEWENDRRKISSSYAAILRSLLGTTNDELFSDTVPVDDDRDSYARLVEQLDASHSVGQSTVHTLRHQTELLRTMDRQLGAAQFVDQMQSHLSRLQESLAFTVLPSARRPLARALAEAASLAAWQALDVGAADRAWRHYELAKSAAREADDPLHLAHAMGEQAYVLADAGRPELGAQLVQEAQSCGGSWLSPRLLSWLAAAEAELWALSRRPDDCRRSLDRASGHLSGITGVRDPNLPGIFLDETHLRRWRGHSLALLGDHRSIDELSVALVAMDDTFVRAAAGIRCDLAQAHLIRGESEEARSHLREAGSLVNLTGSVRYRRRIDRIKGLTDSVLGQQ</sequence>
<dbReference type="GO" id="GO:0003677">
    <property type="term" value="F:DNA binding"/>
    <property type="evidence" value="ECO:0007669"/>
    <property type="project" value="InterPro"/>
</dbReference>
<dbReference type="Gene3D" id="1.10.260.40">
    <property type="entry name" value="lambda repressor-like DNA-binding domains"/>
    <property type="match status" value="1"/>
</dbReference>
<reference evidence="2 3" key="1">
    <citation type="submission" date="2019-02" db="EMBL/GenBank/DDBJ databases">
        <title>Sequencing the genomes of 1000 actinobacteria strains.</title>
        <authorList>
            <person name="Klenk H.-P."/>
        </authorList>
    </citation>
    <scope>NUCLEOTIDE SEQUENCE [LARGE SCALE GENOMIC DNA]</scope>
    <source>
        <strain evidence="2 3">DSM 45888</strain>
    </source>
</reference>
<dbReference type="InterPro" id="IPR010982">
    <property type="entry name" value="Lambda_DNA-bd_dom_sf"/>
</dbReference>
<evidence type="ECO:0000313" key="2">
    <source>
        <dbReference type="EMBL" id="RZT83055.1"/>
    </source>
</evidence>
<gene>
    <name evidence="2" type="ORF">EV382_6375</name>
</gene>
<evidence type="ECO:0000313" key="3">
    <source>
        <dbReference type="Proteomes" id="UP000293781"/>
    </source>
</evidence>
<proteinExistence type="predicted"/>
<organism evidence="2 3">
    <name type="scientific">Micromonospora violae</name>
    <dbReference type="NCBI Taxonomy" id="1278207"/>
    <lineage>
        <taxon>Bacteria</taxon>
        <taxon>Bacillati</taxon>
        <taxon>Actinomycetota</taxon>
        <taxon>Actinomycetes</taxon>
        <taxon>Micromonosporales</taxon>
        <taxon>Micromonosporaceae</taxon>
        <taxon>Micromonospora</taxon>
    </lineage>
</organism>
<dbReference type="InterPro" id="IPR001387">
    <property type="entry name" value="Cro/C1-type_HTH"/>
</dbReference>
<dbReference type="EMBL" id="SHKK01000001">
    <property type="protein sequence ID" value="RZT83055.1"/>
    <property type="molecule type" value="Genomic_DNA"/>
</dbReference>
<comment type="caution">
    <text evidence="2">The sequence shown here is derived from an EMBL/GenBank/DDBJ whole genome shotgun (WGS) entry which is preliminary data.</text>
</comment>
<dbReference type="Proteomes" id="UP000293781">
    <property type="component" value="Unassembled WGS sequence"/>
</dbReference>
<feature type="domain" description="HTH cro/C1-type" evidence="1">
    <location>
        <begin position="5"/>
        <end position="73"/>
    </location>
</feature>
<accession>A0A4Q7UNC7</accession>
<keyword evidence="3" id="KW-1185">Reference proteome</keyword>
<protein>
    <recommendedName>
        <fullName evidence="1">HTH cro/C1-type domain-containing protein</fullName>
    </recommendedName>
</protein>
<name>A0A4Q7UNC7_9ACTN</name>
<dbReference type="CDD" id="cd00093">
    <property type="entry name" value="HTH_XRE"/>
    <property type="match status" value="1"/>
</dbReference>